<feature type="chain" id="PRO_5002237149" description="FAS1 domain-containing protein" evidence="3">
    <location>
        <begin position="20"/>
        <end position="462"/>
    </location>
</feature>
<accession>A0A0D1YT90</accession>
<keyword evidence="6" id="KW-1185">Reference proteome</keyword>
<evidence type="ECO:0000259" key="4">
    <source>
        <dbReference type="PROSITE" id="PS50213"/>
    </source>
</evidence>
<keyword evidence="2" id="KW-1133">Transmembrane helix</keyword>
<name>A0A0D1YT90_9EURO</name>
<dbReference type="OrthoDB" id="286301at2759"/>
<evidence type="ECO:0000256" key="1">
    <source>
        <dbReference type="SAM" id="MobiDB-lite"/>
    </source>
</evidence>
<dbReference type="Gene3D" id="2.30.180.10">
    <property type="entry name" value="FAS1 domain"/>
    <property type="match status" value="2"/>
</dbReference>
<proteinExistence type="predicted"/>
<evidence type="ECO:0000313" key="6">
    <source>
        <dbReference type="Proteomes" id="UP000053328"/>
    </source>
</evidence>
<gene>
    <name evidence="5" type="ORF">PV08_02784</name>
</gene>
<reference evidence="5 6" key="1">
    <citation type="submission" date="2015-01" db="EMBL/GenBank/DDBJ databases">
        <title>The Genome Sequence of Exophiala spinifera CBS89968.</title>
        <authorList>
            <consortium name="The Broad Institute Genomics Platform"/>
            <person name="Cuomo C."/>
            <person name="de Hoog S."/>
            <person name="Gorbushina A."/>
            <person name="Stielow B."/>
            <person name="Teixiera M."/>
            <person name="Abouelleil A."/>
            <person name="Chapman S.B."/>
            <person name="Priest M."/>
            <person name="Young S.K."/>
            <person name="Wortman J."/>
            <person name="Nusbaum C."/>
            <person name="Birren B."/>
        </authorList>
    </citation>
    <scope>NUCLEOTIDE SEQUENCE [LARGE SCALE GENOMIC DNA]</scope>
    <source>
        <strain evidence="5 6">CBS 89968</strain>
    </source>
</reference>
<dbReference type="EMBL" id="KN847493">
    <property type="protein sequence ID" value="KIW18496.1"/>
    <property type="molecule type" value="Genomic_DNA"/>
</dbReference>
<dbReference type="SMART" id="SM00554">
    <property type="entry name" value="FAS1"/>
    <property type="match status" value="2"/>
</dbReference>
<protein>
    <recommendedName>
        <fullName evidence="4">FAS1 domain-containing protein</fullName>
    </recommendedName>
</protein>
<dbReference type="PROSITE" id="PS50213">
    <property type="entry name" value="FAS1"/>
    <property type="match status" value="2"/>
</dbReference>
<sequence>MLSPLFVFVVAALTVGCFAADQDIITILNQQSGISTFTSLLKGFPSLIETLNGGTFSVLAPNDEAIATFSNANPDLVEQEDVLLALLQYHCVKGTHPSAGFGLQPLFAPTLLTNATYANVTGGQVVDITSQNGKPTVLSGIKAKTELVEADIFYIGGLIHIVDSVLTIPISLPATITKAGLTNLIALLNKGGYLTPNSPAASIVNTLSDLTVWGPNDPRYGASYTGWDGLSDTDKLSIFEYSIVEGQVIYSSDFKNNSQFQTLDKLPLTMTNISGGYFVDTSQITTTDYLVSNGVLQILDSPLNPNTTGQRPASLPSVSSGGSKGLSAAAGAGIGIAIGALVLGGALAIALYLRTKRRRQGQMMGGRRRLNGESQERVYRAQSGDPRGPPPTYELDTKSTAERGHGPGGGRGGGGGTTTHVFEVHHPPKPPSPLEIDGTERSRISITIQGSPPRHLGFQARY</sequence>
<keyword evidence="2" id="KW-0812">Transmembrane</keyword>
<feature type="compositionally biased region" description="Low complexity" evidence="1">
    <location>
        <begin position="313"/>
        <end position="322"/>
    </location>
</feature>
<dbReference type="SUPFAM" id="SSF82153">
    <property type="entry name" value="FAS1 domain"/>
    <property type="match status" value="2"/>
</dbReference>
<feature type="compositionally biased region" description="Gly residues" evidence="1">
    <location>
        <begin position="406"/>
        <end position="417"/>
    </location>
</feature>
<dbReference type="Pfam" id="PF02469">
    <property type="entry name" value="Fasciclin"/>
    <property type="match status" value="2"/>
</dbReference>
<evidence type="ECO:0000256" key="2">
    <source>
        <dbReference type="SAM" id="Phobius"/>
    </source>
</evidence>
<dbReference type="HOGENOM" id="CLU_031281_2_2_1"/>
<feature type="compositionally biased region" description="Basic and acidic residues" evidence="1">
    <location>
        <begin position="395"/>
        <end position="405"/>
    </location>
</feature>
<dbReference type="AlphaFoldDB" id="A0A0D1YT90"/>
<feature type="region of interest" description="Disordered" evidence="1">
    <location>
        <begin position="303"/>
        <end position="322"/>
    </location>
</feature>
<dbReference type="InterPro" id="IPR000782">
    <property type="entry name" value="FAS1_domain"/>
</dbReference>
<feature type="signal peptide" evidence="3">
    <location>
        <begin position="1"/>
        <end position="19"/>
    </location>
</feature>
<evidence type="ECO:0000313" key="5">
    <source>
        <dbReference type="EMBL" id="KIW18496.1"/>
    </source>
</evidence>
<evidence type="ECO:0000256" key="3">
    <source>
        <dbReference type="SAM" id="SignalP"/>
    </source>
</evidence>
<feature type="domain" description="FAS1" evidence="4">
    <location>
        <begin position="21"/>
        <end position="166"/>
    </location>
</feature>
<organism evidence="5 6">
    <name type="scientific">Exophiala spinifera</name>
    <dbReference type="NCBI Taxonomy" id="91928"/>
    <lineage>
        <taxon>Eukaryota</taxon>
        <taxon>Fungi</taxon>
        <taxon>Dikarya</taxon>
        <taxon>Ascomycota</taxon>
        <taxon>Pezizomycotina</taxon>
        <taxon>Eurotiomycetes</taxon>
        <taxon>Chaetothyriomycetidae</taxon>
        <taxon>Chaetothyriales</taxon>
        <taxon>Herpotrichiellaceae</taxon>
        <taxon>Exophiala</taxon>
    </lineage>
</organism>
<dbReference type="STRING" id="91928.A0A0D1YT90"/>
<feature type="compositionally biased region" description="Basic and acidic residues" evidence="1">
    <location>
        <begin position="370"/>
        <end position="379"/>
    </location>
</feature>
<dbReference type="VEuPathDB" id="FungiDB:PV08_02784"/>
<keyword evidence="2" id="KW-0472">Membrane</keyword>
<dbReference type="RefSeq" id="XP_016238712.1">
    <property type="nucleotide sequence ID" value="XM_016377142.1"/>
</dbReference>
<dbReference type="Proteomes" id="UP000053328">
    <property type="component" value="Unassembled WGS sequence"/>
</dbReference>
<feature type="region of interest" description="Disordered" evidence="1">
    <location>
        <begin position="359"/>
        <end position="438"/>
    </location>
</feature>
<keyword evidence="3" id="KW-0732">Signal</keyword>
<feature type="domain" description="FAS1" evidence="4">
    <location>
        <begin position="181"/>
        <end position="303"/>
    </location>
</feature>
<dbReference type="GeneID" id="27329867"/>
<feature type="transmembrane region" description="Helical" evidence="2">
    <location>
        <begin position="326"/>
        <end position="353"/>
    </location>
</feature>
<dbReference type="InterPro" id="IPR036378">
    <property type="entry name" value="FAS1_dom_sf"/>
</dbReference>